<sequence length="54" mass="6246">MTRREDLPGPEAALDAELRRKLAELQTENTPERLVELARELQKLLRDREADSSD</sequence>
<name>A0A975WAR9_9RHOB</name>
<protein>
    <submittedName>
        <fullName evidence="1">Uncharacterized protein</fullName>
    </submittedName>
</protein>
<dbReference type="AlphaFoldDB" id="A0A975WAR9"/>
<dbReference type="EMBL" id="FNYY01000008">
    <property type="protein sequence ID" value="SEJ63826.1"/>
    <property type="molecule type" value="Genomic_DNA"/>
</dbReference>
<dbReference type="Proteomes" id="UP000182932">
    <property type="component" value="Unassembled WGS sequence"/>
</dbReference>
<comment type="caution">
    <text evidence="1">The sequence shown here is derived from an EMBL/GenBank/DDBJ whole genome shotgun (WGS) entry which is preliminary data.</text>
</comment>
<gene>
    <name evidence="1" type="ORF">SAMN04487940_10877</name>
</gene>
<dbReference type="GeneID" id="80821446"/>
<proteinExistence type="predicted"/>
<evidence type="ECO:0000313" key="1">
    <source>
        <dbReference type="EMBL" id="SEJ63826.1"/>
    </source>
</evidence>
<reference evidence="1 2" key="1">
    <citation type="submission" date="2016-10" db="EMBL/GenBank/DDBJ databases">
        <authorList>
            <person name="Varghese N."/>
            <person name="Submissions S."/>
        </authorList>
    </citation>
    <scope>NUCLEOTIDE SEQUENCE [LARGE SCALE GENOMIC DNA]</scope>
    <source>
        <strain evidence="1 2">FF3</strain>
    </source>
</reference>
<dbReference type="RefSeq" id="WP_158499002.1">
    <property type="nucleotide sequence ID" value="NZ_CATLQZ010000006.1"/>
</dbReference>
<evidence type="ECO:0000313" key="2">
    <source>
        <dbReference type="Proteomes" id="UP000182932"/>
    </source>
</evidence>
<accession>A0A975WAR9</accession>
<organism evidence="1 2">
    <name type="scientific">Marinovum algicola</name>
    <dbReference type="NCBI Taxonomy" id="42444"/>
    <lineage>
        <taxon>Bacteria</taxon>
        <taxon>Pseudomonadati</taxon>
        <taxon>Pseudomonadota</taxon>
        <taxon>Alphaproteobacteria</taxon>
        <taxon>Rhodobacterales</taxon>
        <taxon>Roseobacteraceae</taxon>
        <taxon>Marinovum</taxon>
    </lineage>
</organism>
<keyword evidence="2" id="KW-1185">Reference proteome</keyword>